<dbReference type="Gene3D" id="1.10.287.950">
    <property type="entry name" value="Methyl-accepting chemotaxis protein"/>
    <property type="match status" value="1"/>
</dbReference>
<evidence type="ECO:0000259" key="8">
    <source>
        <dbReference type="PROSITE" id="PS50111"/>
    </source>
</evidence>
<comment type="similarity">
    <text evidence="4">Belongs to the methyl-accepting chemotaxis (MCP) protein family.</text>
</comment>
<dbReference type="PANTHER" id="PTHR32089:SF112">
    <property type="entry name" value="LYSOZYME-LIKE PROTEIN-RELATED"/>
    <property type="match status" value="1"/>
</dbReference>
<dbReference type="EMBL" id="SDWW01000014">
    <property type="protein sequence ID" value="RYV51581.1"/>
    <property type="molecule type" value="Genomic_DNA"/>
</dbReference>
<evidence type="ECO:0000256" key="7">
    <source>
        <dbReference type="SAM" id="Phobius"/>
    </source>
</evidence>
<keyword evidence="7" id="KW-0472">Membrane</keyword>
<reference evidence="10 11" key="1">
    <citation type="submission" date="2019-01" db="EMBL/GenBank/DDBJ databases">
        <title>Novel species of Cellulomonas.</title>
        <authorList>
            <person name="Liu Q."/>
            <person name="Xin Y.-H."/>
        </authorList>
    </citation>
    <scope>NUCLEOTIDE SEQUENCE [LARGE SCALE GENOMIC DNA]</scope>
    <source>
        <strain evidence="10 11">HLT2-17</strain>
    </source>
</reference>
<feature type="domain" description="HAMP" evidence="9">
    <location>
        <begin position="230"/>
        <end position="282"/>
    </location>
</feature>
<dbReference type="Pfam" id="PF00015">
    <property type="entry name" value="MCPsignal"/>
    <property type="match status" value="1"/>
</dbReference>
<dbReference type="CDD" id="cd06225">
    <property type="entry name" value="HAMP"/>
    <property type="match status" value="1"/>
</dbReference>
<dbReference type="RefSeq" id="WP_130102065.1">
    <property type="nucleotide sequence ID" value="NZ_SDWW01000014.1"/>
</dbReference>
<dbReference type="InterPro" id="IPR004089">
    <property type="entry name" value="MCPsignal_dom"/>
</dbReference>
<dbReference type="GO" id="GO:0007165">
    <property type="term" value="P:signal transduction"/>
    <property type="evidence" value="ECO:0007669"/>
    <property type="project" value="UniProtKB-KW"/>
</dbReference>
<dbReference type="AlphaFoldDB" id="A0A4Q5N602"/>
<evidence type="ECO:0000313" key="11">
    <source>
        <dbReference type="Proteomes" id="UP000293764"/>
    </source>
</evidence>
<comment type="caution">
    <text evidence="10">The sequence shown here is derived from an EMBL/GenBank/DDBJ whole genome shotgun (WGS) entry which is preliminary data.</text>
</comment>
<dbReference type="GO" id="GO:0006935">
    <property type="term" value="P:chemotaxis"/>
    <property type="evidence" value="ECO:0007669"/>
    <property type="project" value="InterPro"/>
</dbReference>
<keyword evidence="2 7" id="KW-1133">Transmembrane helix</keyword>
<evidence type="ECO:0000256" key="5">
    <source>
        <dbReference type="PROSITE-ProRule" id="PRU00284"/>
    </source>
</evidence>
<evidence type="ECO:0000256" key="1">
    <source>
        <dbReference type="ARBA" id="ARBA00022692"/>
    </source>
</evidence>
<dbReference type="InterPro" id="IPR004090">
    <property type="entry name" value="Chemotax_Me-accpt_rcpt"/>
</dbReference>
<dbReference type="Pfam" id="PF00672">
    <property type="entry name" value="HAMP"/>
    <property type="match status" value="1"/>
</dbReference>
<dbReference type="OrthoDB" id="8667074at2"/>
<keyword evidence="6" id="KW-0175">Coiled coil</keyword>
<feature type="domain" description="Methyl-accepting transducer" evidence="8">
    <location>
        <begin position="287"/>
        <end position="530"/>
    </location>
</feature>
<gene>
    <name evidence="10" type="ORF">EUA98_07545</name>
</gene>
<sequence>MSNTYPAASLPSGSTGRTRWIADRSIRTKILAVVATLAVVAIGSGVLSIASMRSIAADTEHLATIQSGPAYLRGQIHIKQVVARQIVGNIAGLSTQESKDIWVQKQTDNDAGLQGVLDEFAASEGAELPSWELFLATYADWVDARDAEIVPAALANSTDGGFEAVLNDVSVPLIAAFVANLDQLEIELTEVTDNLAVAAAAEADSAVRTLVISLSTGLVIAITLGFVTAGTIRRGVAKVRVSLDALASGDLTVPADVTSRDEIGQMAQALAAAQRSLRSMLTGVGETAQTVAAAAEELSAANTQVAAGSEETSAQAGVVAAASEQVSRDVQTVAAGAEQMGASIREIAQNANEAARVASRATGVATTTNDTVTKLGMSTAEIGAVVKAIASIAEQTNLLALNATIEAARAGEAGKGFAVVAGEVKELARETARATEEITRRVEAIQVDTTGAVVAIGEIGDIIASINDYQTTIAAAVEEQTATTNEMSRSVSEAATGSGEIAANIVGLAAGAATSSEVLAQMGASVDELALLSAGLREGLAAFTY</sequence>
<evidence type="ECO:0000313" key="10">
    <source>
        <dbReference type="EMBL" id="RYV51581.1"/>
    </source>
</evidence>
<keyword evidence="11" id="KW-1185">Reference proteome</keyword>
<dbReference type="InterPro" id="IPR003660">
    <property type="entry name" value="HAMP_dom"/>
</dbReference>
<dbReference type="SUPFAM" id="SSF58104">
    <property type="entry name" value="Methyl-accepting chemotaxis protein (MCP) signaling domain"/>
    <property type="match status" value="1"/>
</dbReference>
<dbReference type="GO" id="GO:0004888">
    <property type="term" value="F:transmembrane signaling receptor activity"/>
    <property type="evidence" value="ECO:0007669"/>
    <property type="project" value="InterPro"/>
</dbReference>
<feature type="transmembrane region" description="Helical" evidence="7">
    <location>
        <begin position="210"/>
        <end position="232"/>
    </location>
</feature>
<accession>A0A4Q5N602</accession>
<dbReference type="GO" id="GO:0016020">
    <property type="term" value="C:membrane"/>
    <property type="evidence" value="ECO:0007669"/>
    <property type="project" value="InterPro"/>
</dbReference>
<organism evidence="10 11">
    <name type="scientific">Pengzhenrongella frigida</name>
    <dbReference type="NCBI Taxonomy" id="1259133"/>
    <lineage>
        <taxon>Bacteria</taxon>
        <taxon>Bacillati</taxon>
        <taxon>Actinomycetota</taxon>
        <taxon>Actinomycetes</taxon>
        <taxon>Micrococcales</taxon>
        <taxon>Pengzhenrongella</taxon>
    </lineage>
</organism>
<dbReference type="PROSITE" id="PS50885">
    <property type="entry name" value="HAMP"/>
    <property type="match status" value="1"/>
</dbReference>
<dbReference type="PRINTS" id="PR00260">
    <property type="entry name" value="CHEMTRNSDUCR"/>
</dbReference>
<evidence type="ECO:0000259" key="9">
    <source>
        <dbReference type="PROSITE" id="PS50885"/>
    </source>
</evidence>
<proteinExistence type="inferred from homology"/>
<evidence type="ECO:0000256" key="6">
    <source>
        <dbReference type="SAM" id="Coils"/>
    </source>
</evidence>
<feature type="coiled-coil region" evidence="6">
    <location>
        <begin position="174"/>
        <end position="201"/>
    </location>
</feature>
<feature type="transmembrane region" description="Helical" evidence="7">
    <location>
        <begin position="30"/>
        <end position="50"/>
    </location>
</feature>
<dbReference type="SMART" id="SM00304">
    <property type="entry name" value="HAMP"/>
    <property type="match status" value="2"/>
</dbReference>
<dbReference type="PROSITE" id="PS50111">
    <property type="entry name" value="CHEMOTAXIS_TRANSDUC_2"/>
    <property type="match status" value="1"/>
</dbReference>
<evidence type="ECO:0000256" key="2">
    <source>
        <dbReference type="ARBA" id="ARBA00022989"/>
    </source>
</evidence>
<protein>
    <submittedName>
        <fullName evidence="10">Methyl-accepting chemotaxis protein</fullName>
    </submittedName>
</protein>
<evidence type="ECO:0000256" key="3">
    <source>
        <dbReference type="ARBA" id="ARBA00023224"/>
    </source>
</evidence>
<dbReference type="Proteomes" id="UP000293764">
    <property type="component" value="Unassembled WGS sequence"/>
</dbReference>
<name>A0A4Q5N602_9MICO</name>
<dbReference type="PANTHER" id="PTHR32089">
    <property type="entry name" value="METHYL-ACCEPTING CHEMOTAXIS PROTEIN MCPB"/>
    <property type="match status" value="1"/>
</dbReference>
<dbReference type="SMART" id="SM00283">
    <property type="entry name" value="MA"/>
    <property type="match status" value="1"/>
</dbReference>
<keyword evidence="3 5" id="KW-0807">Transducer</keyword>
<evidence type="ECO:0000256" key="4">
    <source>
        <dbReference type="ARBA" id="ARBA00029447"/>
    </source>
</evidence>
<keyword evidence="1 7" id="KW-0812">Transmembrane</keyword>